<dbReference type="Gene3D" id="3.30.160.170">
    <property type="entry name" value="FlaG-like"/>
    <property type="match status" value="1"/>
</dbReference>
<dbReference type="SUPFAM" id="SSF160214">
    <property type="entry name" value="FlaG-like"/>
    <property type="match status" value="1"/>
</dbReference>
<reference evidence="2" key="1">
    <citation type="submission" date="2018-05" db="EMBL/GenBank/DDBJ databases">
        <authorList>
            <person name="Lanie J.A."/>
            <person name="Ng W.-L."/>
            <person name="Kazmierczak K.M."/>
            <person name="Andrzejewski T.M."/>
            <person name="Davidsen T.M."/>
            <person name="Wayne K.J."/>
            <person name="Tettelin H."/>
            <person name="Glass J.I."/>
            <person name="Rusch D."/>
            <person name="Podicherti R."/>
            <person name="Tsui H.-C.T."/>
            <person name="Winkler M.E."/>
        </authorList>
    </citation>
    <scope>NUCLEOTIDE SEQUENCE</scope>
</reference>
<evidence type="ECO:0008006" key="3">
    <source>
        <dbReference type="Google" id="ProtNLM"/>
    </source>
</evidence>
<protein>
    <recommendedName>
        <fullName evidence="3">Flagellar protein FlaG</fullName>
    </recommendedName>
</protein>
<dbReference type="EMBL" id="UINC01160041">
    <property type="protein sequence ID" value="SVD58462.1"/>
    <property type="molecule type" value="Genomic_DNA"/>
</dbReference>
<dbReference type="AlphaFoldDB" id="A0A382WI66"/>
<evidence type="ECO:0000256" key="1">
    <source>
        <dbReference type="SAM" id="MobiDB-lite"/>
    </source>
</evidence>
<proteinExistence type="predicted"/>
<dbReference type="InterPro" id="IPR035924">
    <property type="entry name" value="FlaG-like_sf"/>
</dbReference>
<organism evidence="2">
    <name type="scientific">marine metagenome</name>
    <dbReference type="NCBI Taxonomy" id="408172"/>
    <lineage>
        <taxon>unclassified sequences</taxon>
        <taxon>metagenomes</taxon>
        <taxon>ecological metagenomes</taxon>
    </lineage>
</organism>
<evidence type="ECO:0000313" key="2">
    <source>
        <dbReference type="EMBL" id="SVD58462.1"/>
    </source>
</evidence>
<dbReference type="InterPro" id="IPR005186">
    <property type="entry name" value="FlaG"/>
</dbReference>
<gene>
    <name evidence="2" type="ORF">METZ01_LOCUS411316</name>
</gene>
<dbReference type="Pfam" id="PF03646">
    <property type="entry name" value="FlaG"/>
    <property type="match status" value="1"/>
</dbReference>
<name>A0A382WI66_9ZZZZ</name>
<dbReference type="PANTHER" id="PTHR37166:SF1">
    <property type="entry name" value="PROTEIN FLAG"/>
    <property type="match status" value="1"/>
</dbReference>
<feature type="compositionally biased region" description="Basic and acidic residues" evidence="1">
    <location>
        <begin position="37"/>
        <end position="59"/>
    </location>
</feature>
<feature type="region of interest" description="Disordered" evidence="1">
    <location>
        <begin position="1"/>
        <end position="59"/>
    </location>
</feature>
<sequence>MVSDIPQAGGYVPVTPGVKPIDLRPFTPPPEMTETSPRPKVEVRRPPEKEKEPVKKESLDRDIESLNKLMEGLGNRLEFGLYNDTDRMFVKVVDRQANRVVKMFPSEDFLKLKQKISNAVGLIIDEEI</sequence>
<dbReference type="PANTHER" id="PTHR37166">
    <property type="entry name" value="PROTEIN FLAG"/>
    <property type="match status" value="1"/>
</dbReference>
<accession>A0A382WI66</accession>